<dbReference type="InterPro" id="IPR036020">
    <property type="entry name" value="WW_dom_sf"/>
</dbReference>
<reference evidence="3" key="1">
    <citation type="submission" date="2021-02" db="EMBL/GenBank/DDBJ databases">
        <authorList>
            <person name="Nowell W R."/>
        </authorList>
    </citation>
    <scope>NUCLEOTIDE SEQUENCE</scope>
</reference>
<evidence type="ECO:0000313" key="3">
    <source>
        <dbReference type="EMBL" id="CAF4441096.1"/>
    </source>
</evidence>
<dbReference type="CDD" id="cd00201">
    <property type="entry name" value="WW"/>
    <property type="match status" value="1"/>
</dbReference>
<accession>A0A820RNE4</accession>
<dbReference type="EMBL" id="CAJOAY010033818">
    <property type="protein sequence ID" value="CAF4441096.1"/>
    <property type="molecule type" value="Genomic_DNA"/>
</dbReference>
<dbReference type="Proteomes" id="UP000663881">
    <property type="component" value="Unassembled WGS sequence"/>
</dbReference>
<evidence type="ECO:0000313" key="4">
    <source>
        <dbReference type="Proteomes" id="UP000663881"/>
    </source>
</evidence>
<proteinExistence type="predicted"/>
<gene>
    <name evidence="3" type="ORF">OKA104_LOCUS53634</name>
</gene>
<dbReference type="AlphaFoldDB" id="A0A820RNE4"/>
<feature type="non-terminal residue" evidence="3">
    <location>
        <position position="99"/>
    </location>
</feature>
<feature type="domain" description="WW" evidence="2">
    <location>
        <begin position="79"/>
        <end position="99"/>
    </location>
</feature>
<organism evidence="3 4">
    <name type="scientific">Adineta steineri</name>
    <dbReference type="NCBI Taxonomy" id="433720"/>
    <lineage>
        <taxon>Eukaryota</taxon>
        <taxon>Metazoa</taxon>
        <taxon>Spiralia</taxon>
        <taxon>Gnathifera</taxon>
        <taxon>Rotifera</taxon>
        <taxon>Eurotatoria</taxon>
        <taxon>Bdelloidea</taxon>
        <taxon>Adinetida</taxon>
        <taxon>Adinetidae</taxon>
        <taxon>Adineta</taxon>
    </lineage>
</organism>
<feature type="compositionally biased region" description="Polar residues" evidence="1">
    <location>
        <begin position="1"/>
        <end position="19"/>
    </location>
</feature>
<name>A0A820RNE4_9BILA</name>
<dbReference type="SUPFAM" id="SSF51045">
    <property type="entry name" value="WW domain"/>
    <property type="match status" value="1"/>
</dbReference>
<dbReference type="Gene3D" id="2.20.70.10">
    <property type="match status" value="1"/>
</dbReference>
<evidence type="ECO:0000256" key="1">
    <source>
        <dbReference type="SAM" id="MobiDB-lite"/>
    </source>
</evidence>
<feature type="region of interest" description="Disordered" evidence="1">
    <location>
        <begin position="1"/>
        <end position="40"/>
    </location>
</feature>
<sequence>MLENGSEIQNSNETTRSMISRSVNNTNTRSRRRPLDNQTNGTIVEGAAAAASVNSDVQTNLSTDQTSITNETTLAQLTKQLPPGWEVRFDSQNLPYYVD</sequence>
<evidence type="ECO:0000259" key="2">
    <source>
        <dbReference type="PROSITE" id="PS50020"/>
    </source>
</evidence>
<feature type="non-terminal residue" evidence="3">
    <location>
        <position position="1"/>
    </location>
</feature>
<comment type="caution">
    <text evidence="3">The sequence shown here is derived from an EMBL/GenBank/DDBJ whole genome shotgun (WGS) entry which is preliminary data.</text>
</comment>
<protein>
    <recommendedName>
        <fullName evidence="2">WW domain-containing protein</fullName>
    </recommendedName>
</protein>
<dbReference type="PROSITE" id="PS50020">
    <property type="entry name" value="WW_DOMAIN_2"/>
    <property type="match status" value="1"/>
</dbReference>
<dbReference type="InterPro" id="IPR001202">
    <property type="entry name" value="WW_dom"/>
</dbReference>